<reference evidence="1 2" key="1">
    <citation type="journal article" date="2014" name="PLoS ONE">
        <title>An emerging Mycoplasma associated with trichomoniasis, vaginal infection and disease.</title>
        <authorList>
            <consortium name="Vaginal Microbiome Consortium"/>
            <person name="Fettweis J.M."/>
            <person name="Serrano M.G."/>
            <person name="Huang B."/>
            <person name="Brooks J.P."/>
            <person name="Glascock A.L."/>
            <person name="Sheth N.U."/>
            <person name="Strauss J.F.III."/>
            <person name="Jefferson K.K."/>
            <person name="Buck G.A."/>
        </authorList>
    </citation>
    <scope>NUCLEOTIDE SEQUENCE [LARGE SCALE GENOMIC DNA]</scope>
    <source>
        <strain evidence="1 2">VCU_M1</strain>
    </source>
</reference>
<name>A0A097ST02_9BACT</name>
<evidence type="ECO:0000313" key="2">
    <source>
        <dbReference type="Proteomes" id="UP000030066"/>
    </source>
</evidence>
<dbReference type="Pfam" id="PF21637">
    <property type="entry name" value="DUF6856"/>
    <property type="match status" value="1"/>
</dbReference>
<evidence type="ECO:0000313" key="1">
    <source>
        <dbReference type="EMBL" id="AIV03720.1"/>
    </source>
</evidence>
<keyword evidence="2" id="KW-1185">Reference proteome</keyword>
<dbReference type="InterPro" id="IPR049194">
    <property type="entry name" value="DUF6856"/>
</dbReference>
<evidence type="ECO:0008006" key="3">
    <source>
        <dbReference type="Google" id="ProtNLM"/>
    </source>
</evidence>
<sequence length="251" mass="28868">MRKFLKFLPLFGIVGIVTPLALTSCSNKSAASFREFDLTQNKLTNMREIHEANGSIYSTLLHGGKKVHNGNYFLIIGSNTSSSFNKFMTGQSSKSINYFYDDLTFASEISSSFEHAHNLEQTYDFGMYMYVDFENPVNRTPGMELFGALDYDYKWKEDDIEKIKQNHPDKKDVYKANKYARNDDSAVAMRQLVDWLKLVYTSDKIKISGVDSFPYVMVWKNGKPQTDKFKTISTEKDLKDIIDLYDTSKKS</sequence>
<dbReference type="AlphaFoldDB" id="A0A097ST02"/>
<dbReference type="EMBL" id="CP007711">
    <property type="protein sequence ID" value="AIV03720.1"/>
    <property type="molecule type" value="Genomic_DNA"/>
</dbReference>
<protein>
    <recommendedName>
        <fullName evidence="3">Lipoprotein</fullName>
    </recommendedName>
</protein>
<dbReference type="PROSITE" id="PS51257">
    <property type="entry name" value="PROKAR_LIPOPROTEIN"/>
    <property type="match status" value="1"/>
</dbReference>
<dbReference type="STRING" id="1318617.MGM1_3480"/>
<organism evidence="1 2">
    <name type="scientific">Candidatus Malacoplasma girerdii</name>
    <dbReference type="NCBI Taxonomy" id="1318617"/>
    <lineage>
        <taxon>Bacteria</taxon>
        <taxon>Bacillati</taxon>
        <taxon>Mycoplasmatota</taxon>
        <taxon>Mycoplasmoidales</taxon>
        <taxon>Mycoplasmoidaceae</taxon>
        <taxon>Malacoplasma</taxon>
    </lineage>
</organism>
<accession>A0A097ST02</accession>
<proteinExistence type="predicted"/>
<dbReference type="KEGG" id="mgj:MGM1_3480"/>
<gene>
    <name evidence="1" type="ORF">MGM1_3480</name>
</gene>
<dbReference type="HOGENOM" id="CLU_1105557_0_0_14"/>
<dbReference type="Proteomes" id="UP000030066">
    <property type="component" value="Chromosome"/>
</dbReference>